<sequence length="92" mass="9910">MTDQLTPQQIPPASFTVLVSTVATQASVALGMIADPRTNKPEVNLDLAKHFVDTLVLLEQKTKGNLTPDESALLAAATSQLQMAYVTMKNKK</sequence>
<dbReference type="EMBL" id="CP036274">
    <property type="protein sequence ID" value="QDU25258.1"/>
    <property type="molecule type" value="Genomic_DNA"/>
</dbReference>
<accession>A0A517Y4T3</accession>
<evidence type="ECO:0000313" key="1">
    <source>
        <dbReference type="EMBL" id="QDU25258.1"/>
    </source>
</evidence>
<evidence type="ECO:0000313" key="2">
    <source>
        <dbReference type="Proteomes" id="UP000315017"/>
    </source>
</evidence>
<dbReference type="RefSeq" id="WP_145083912.1">
    <property type="nucleotide sequence ID" value="NZ_CP036274.1"/>
</dbReference>
<reference evidence="1 2" key="1">
    <citation type="submission" date="2019-02" db="EMBL/GenBank/DDBJ databases">
        <title>Deep-cultivation of Planctomycetes and their phenomic and genomic characterization uncovers novel biology.</title>
        <authorList>
            <person name="Wiegand S."/>
            <person name="Jogler M."/>
            <person name="Boedeker C."/>
            <person name="Pinto D."/>
            <person name="Vollmers J."/>
            <person name="Rivas-Marin E."/>
            <person name="Kohn T."/>
            <person name="Peeters S.H."/>
            <person name="Heuer A."/>
            <person name="Rast P."/>
            <person name="Oberbeckmann S."/>
            <person name="Bunk B."/>
            <person name="Jeske O."/>
            <person name="Meyerdierks A."/>
            <person name="Storesund J.E."/>
            <person name="Kallscheuer N."/>
            <person name="Luecker S."/>
            <person name="Lage O.M."/>
            <person name="Pohl T."/>
            <person name="Merkel B.J."/>
            <person name="Hornburger P."/>
            <person name="Mueller R.-W."/>
            <person name="Bruemmer F."/>
            <person name="Labrenz M."/>
            <person name="Spormann A.M."/>
            <person name="Op den Camp H."/>
            <person name="Overmann J."/>
            <person name="Amann R."/>
            <person name="Jetten M.S.M."/>
            <person name="Mascher T."/>
            <person name="Medema M.H."/>
            <person name="Devos D.P."/>
            <person name="Kaster A.-K."/>
            <person name="Ovreas L."/>
            <person name="Rohde M."/>
            <person name="Galperin M.Y."/>
            <person name="Jogler C."/>
        </authorList>
    </citation>
    <scope>NUCLEOTIDE SEQUENCE [LARGE SCALE GENOMIC DNA]</scope>
    <source>
        <strain evidence="1 2">ETA_A8</strain>
    </source>
</reference>
<dbReference type="InterPro" id="IPR014995">
    <property type="entry name" value="DUF1844"/>
</dbReference>
<dbReference type="OrthoDB" id="9799618at2"/>
<dbReference type="AlphaFoldDB" id="A0A517Y4T3"/>
<keyword evidence="2" id="KW-1185">Reference proteome</keyword>
<gene>
    <name evidence="1" type="ORF">ETAA8_03220</name>
</gene>
<protein>
    <recommendedName>
        <fullName evidence="3">DUF1844 domain-containing protein</fullName>
    </recommendedName>
</protein>
<name>A0A517Y4T3_9BACT</name>
<dbReference type="Proteomes" id="UP000315017">
    <property type="component" value="Chromosome"/>
</dbReference>
<evidence type="ECO:0008006" key="3">
    <source>
        <dbReference type="Google" id="ProtNLM"/>
    </source>
</evidence>
<proteinExistence type="predicted"/>
<organism evidence="1 2">
    <name type="scientific">Anatilimnocola aggregata</name>
    <dbReference type="NCBI Taxonomy" id="2528021"/>
    <lineage>
        <taxon>Bacteria</taxon>
        <taxon>Pseudomonadati</taxon>
        <taxon>Planctomycetota</taxon>
        <taxon>Planctomycetia</taxon>
        <taxon>Pirellulales</taxon>
        <taxon>Pirellulaceae</taxon>
        <taxon>Anatilimnocola</taxon>
    </lineage>
</organism>
<dbReference type="Pfam" id="PF08899">
    <property type="entry name" value="DUF1844"/>
    <property type="match status" value="1"/>
</dbReference>
<dbReference type="KEGG" id="aagg:ETAA8_03220"/>